<proteinExistence type="predicted"/>
<protein>
    <submittedName>
        <fullName evidence="2">Uncharacterized protein</fullName>
    </submittedName>
</protein>
<feature type="transmembrane region" description="Helical" evidence="1">
    <location>
        <begin position="77"/>
        <end position="97"/>
    </location>
</feature>
<evidence type="ECO:0000313" key="3">
    <source>
        <dbReference type="Proteomes" id="UP001597380"/>
    </source>
</evidence>
<keyword evidence="1" id="KW-0472">Membrane</keyword>
<evidence type="ECO:0000256" key="1">
    <source>
        <dbReference type="SAM" id="Phobius"/>
    </source>
</evidence>
<name>A0ABW4XKA2_9GAMM</name>
<keyword evidence="3" id="KW-1185">Reference proteome</keyword>
<reference evidence="3" key="1">
    <citation type="journal article" date="2019" name="Int. J. Syst. Evol. Microbiol.">
        <title>The Global Catalogue of Microorganisms (GCM) 10K type strain sequencing project: providing services to taxonomists for standard genome sequencing and annotation.</title>
        <authorList>
            <consortium name="The Broad Institute Genomics Platform"/>
            <consortium name="The Broad Institute Genome Sequencing Center for Infectious Disease"/>
            <person name="Wu L."/>
            <person name="Ma J."/>
        </authorList>
    </citation>
    <scope>NUCLEOTIDE SEQUENCE [LARGE SCALE GENOMIC DNA]</scope>
    <source>
        <strain evidence="3">CGMCC 1.10992</strain>
    </source>
</reference>
<keyword evidence="1" id="KW-0812">Transmembrane</keyword>
<organism evidence="2 3">
    <name type="scientific">Corallincola platygyrae</name>
    <dbReference type="NCBI Taxonomy" id="1193278"/>
    <lineage>
        <taxon>Bacteria</taxon>
        <taxon>Pseudomonadati</taxon>
        <taxon>Pseudomonadota</taxon>
        <taxon>Gammaproteobacteria</taxon>
        <taxon>Alteromonadales</taxon>
        <taxon>Psychromonadaceae</taxon>
        <taxon>Corallincola</taxon>
    </lineage>
</organism>
<gene>
    <name evidence="2" type="ORF">ACFSJ3_03880</name>
</gene>
<dbReference type="RefSeq" id="WP_345337819.1">
    <property type="nucleotide sequence ID" value="NZ_BAABLI010000004.1"/>
</dbReference>
<dbReference type="EMBL" id="JBHUHT010000007">
    <property type="protein sequence ID" value="MFD2095111.1"/>
    <property type="molecule type" value="Genomic_DNA"/>
</dbReference>
<sequence length="101" mass="11468">MGILFNPSSDERALVFRGIMLVGWYCAIFIVSRLVLTGIVSGYTGFELALSGVNDLERAFYEGYYARVRFFKSYGDYVAWGQVLTLIVLAYFGKLPWTTKK</sequence>
<feature type="transmembrane region" description="Helical" evidence="1">
    <location>
        <begin position="21"/>
        <end position="46"/>
    </location>
</feature>
<comment type="caution">
    <text evidence="2">The sequence shown here is derived from an EMBL/GenBank/DDBJ whole genome shotgun (WGS) entry which is preliminary data.</text>
</comment>
<keyword evidence="1" id="KW-1133">Transmembrane helix</keyword>
<evidence type="ECO:0000313" key="2">
    <source>
        <dbReference type="EMBL" id="MFD2095111.1"/>
    </source>
</evidence>
<dbReference type="Proteomes" id="UP001597380">
    <property type="component" value="Unassembled WGS sequence"/>
</dbReference>
<accession>A0ABW4XKA2</accession>